<keyword evidence="2" id="KW-1185">Reference proteome</keyword>
<sequence length="231" mass="27052">MNFSFLVRLPNEKPTKIVLDEEHQDNYISQAIVNILLQTEWLEERHITIDSNQSICIIQPPHLRGKFCFPKYISTAAKPLKLVTITDRVCVKCMAIDAWNHDLFVEFGLHLISAGDPRDFTRDQCFYDMIWCDLDGHILCRLQLFRRYIGLDIPTTTLLVHDFVIPLALVWILRHFKTQGRVFSNQGRMMGSEKLKQWSFEKKPHPKVVPVKGRARSLHSRLLSPYPVRLW</sequence>
<organism evidence="1 2">
    <name type="scientific">Colocasia esculenta</name>
    <name type="common">Wild taro</name>
    <name type="synonym">Arum esculentum</name>
    <dbReference type="NCBI Taxonomy" id="4460"/>
    <lineage>
        <taxon>Eukaryota</taxon>
        <taxon>Viridiplantae</taxon>
        <taxon>Streptophyta</taxon>
        <taxon>Embryophyta</taxon>
        <taxon>Tracheophyta</taxon>
        <taxon>Spermatophyta</taxon>
        <taxon>Magnoliopsida</taxon>
        <taxon>Liliopsida</taxon>
        <taxon>Araceae</taxon>
        <taxon>Aroideae</taxon>
        <taxon>Colocasieae</taxon>
        <taxon>Colocasia</taxon>
    </lineage>
</organism>
<comment type="caution">
    <text evidence="1">The sequence shown here is derived from an EMBL/GenBank/DDBJ whole genome shotgun (WGS) entry which is preliminary data.</text>
</comment>
<name>A0A843TFF3_COLES</name>
<evidence type="ECO:0000313" key="2">
    <source>
        <dbReference type="Proteomes" id="UP000652761"/>
    </source>
</evidence>
<evidence type="ECO:0000313" key="1">
    <source>
        <dbReference type="EMBL" id="MQL68897.1"/>
    </source>
</evidence>
<accession>A0A843TFF3</accession>
<gene>
    <name evidence="1" type="ORF">Taro_001194</name>
</gene>
<reference evidence="1" key="1">
    <citation type="submission" date="2017-07" db="EMBL/GenBank/DDBJ databases">
        <title>Taro Niue Genome Assembly and Annotation.</title>
        <authorList>
            <person name="Atibalentja N."/>
            <person name="Keating K."/>
            <person name="Fields C.J."/>
        </authorList>
    </citation>
    <scope>NUCLEOTIDE SEQUENCE</scope>
    <source>
        <strain evidence="1">Niue_2</strain>
        <tissue evidence="1">Leaf</tissue>
    </source>
</reference>
<dbReference type="Proteomes" id="UP000652761">
    <property type="component" value="Unassembled WGS sequence"/>
</dbReference>
<protein>
    <submittedName>
        <fullName evidence="1">Uncharacterized protein</fullName>
    </submittedName>
</protein>
<proteinExistence type="predicted"/>
<dbReference type="EMBL" id="NMUH01000024">
    <property type="protein sequence ID" value="MQL68897.1"/>
    <property type="molecule type" value="Genomic_DNA"/>
</dbReference>
<dbReference type="AlphaFoldDB" id="A0A843TFF3"/>